<reference evidence="2" key="1">
    <citation type="submission" date="2018-04" db="EMBL/GenBank/DDBJ databases">
        <title>Whole genome sequencing of Hypsizygus marmoreus.</title>
        <authorList>
            <person name="Choi I.-G."/>
            <person name="Min B."/>
            <person name="Kim J.-G."/>
            <person name="Kim S."/>
            <person name="Oh Y.-L."/>
            <person name="Kong W.-S."/>
            <person name="Park H."/>
            <person name="Jeong J."/>
            <person name="Song E.-S."/>
        </authorList>
    </citation>
    <scope>NUCLEOTIDE SEQUENCE [LARGE SCALE GENOMIC DNA]</scope>
    <source>
        <strain evidence="2">51987-8</strain>
    </source>
</reference>
<dbReference type="OrthoDB" id="2560792at2759"/>
<sequence>MSLGEADGKFPTANEGTGLPPEPSVENPGQVFPKSSPVPAPITPPLVTAEQYIGNPFLIGGALRKVDHAIGEVIAILESEEASNDSADEDNPLLRKFRAWREELDDVRSDLKTPPVRSRASPAPQNSRSHTRSRSRPREGGGMFVD</sequence>
<accession>A0A369JVS5</accession>
<dbReference type="Proteomes" id="UP000076154">
    <property type="component" value="Unassembled WGS sequence"/>
</dbReference>
<evidence type="ECO:0000313" key="3">
    <source>
        <dbReference type="Proteomes" id="UP000076154"/>
    </source>
</evidence>
<protein>
    <submittedName>
        <fullName evidence="2">Uncharacterized protein</fullName>
    </submittedName>
</protein>
<feature type="region of interest" description="Disordered" evidence="1">
    <location>
        <begin position="106"/>
        <end position="146"/>
    </location>
</feature>
<evidence type="ECO:0000256" key="1">
    <source>
        <dbReference type="SAM" id="MobiDB-lite"/>
    </source>
</evidence>
<proteinExistence type="predicted"/>
<feature type="region of interest" description="Disordered" evidence="1">
    <location>
        <begin position="1"/>
        <end position="44"/>
    </location>
</feature>
<dbReference type="AlphaFoldDB" id="A0A369JVS5"/>
<evidence type="ECO:0000313" key="2">
    <source>
        <dbReference type="EMBL" id="RDB23753.1"/>
    </source>
</evidence>
<gene>
    <name evidence="2" type="ORF">Hypma_009323</name>
</gene>
<comment type="caution">
    <text evidence="2">The sequence shown here is derived from an EMBL/GenBank/DDBJ whole genome shotgun (WGS) entry which is preliminary data.</text>
</comment>
<name>A0A369JVS5_HYPMA</name>
<dbReference type="EMBL" id="LUEZ02000046">
    <property type="protein sequence ID" value="RDB23753.1"/>
    <property type="molecule type" value="Genomic_DNA"/>
</dbReference>
<organism evidence="2 3">
    <name type="scientific">Hypsizygus marmoreus</name>
    <name type="common">White beech mushroom</name>
    <name type="synonym">Agaricus marmoreus</name>
    <dbReference type="NCBI Taxonomy" id="39966"/>
    <lineage>
        <taxon>Eukaryota</taxon>
        <taxon>Fungi</taxon>
        <taxon>Dikarya</taxon>
        <taxon>Basidiomycota</taxon>
        <taxon>Agaricomycotina</taxon>
        <taxon>Agaricomycetes</taxon>
        <taxon>Agaricomycetidae</taxon>
        <taxon>Agaricales</taxon>
        <taxon>Tricholomatineae</taxon>
        <taxon>Lyophyllaceae</taxon>
        <taxon>Hypsizygus</taxon>
    </lineage>
</organism>
<keyword evidence="3" id="KW-1185">Reference proteome</keyword>
<dbReference type="InParanoid" id="A0A369JVS5"/>